<dbReference type="Proteomes" id="UP001158066">
    <property type="component" value="Unassembled WGS sequence"/>
</dbReference>
<evidence type="ECO:0000313" key="1">
    <source>
        <dbReference type="EMBL" id="SMP60060.1"/>
    </source>
</evidence>
<dbReference type="RefSeq" id="WP_283409533.1">
    <property type="nucleotide sequence ID" value="NZ_FXUF01000008.1"/>
</dbReference>
<dbReference type="Gene3D" id="3.30.70.2200">
    <property type="match status" value="1"/>
</dbReference>
<keyword evidence="2" id="KW-1185">Reference proteome</keyword>
<accession>A0AA46AJA9</accession>
<comment type="caution">
    <text evidence="1">The sequence shown here is derived from an EMBL/GenBank/DDBJ whole genome shotgun (WGS) entry which is preliminary data.</text>
</comment>
<dbReference type="EMBL" id="FXUF01000008">
    <property type="protein sequence ID" value="SMP60060.1"/>
    <property type="molecule type" value="Genomic_DNA"/>
</dbReference>
<evidence type="ECO:0000313" key="2">
    <source>
        <dbReference type="Proteomes" id="UP001158066"/>
    </source>
</evidence>
<dbReference type="AlphaFoldDB" id="A0AA46AJA9"/>
<gene>
    <name evidence="1" type="ORF">SAMN06296020_10842</name>
</gene>
<name>A0AA46AJA9_9CLOT</name>
<proteinExistence type="predicted"/>
<organism evidence="1 2">
    <name type="scientific">Anoxynatronum buryatiense</name>
    <dbReference type="NCBI Taxonomy" id="489973"/>
    <lineage>
        <taxon>Bacteria</taxon>
        <taxon>Bacillati</taxon>
        <taxon>Bacillota</taxon>
        <taxon>Clostridia</taxon>
        <taxon>Eubacteriales</taxon>
        <taxon>Clostridiaceae</taxon>
        <taxon>Anoxynatronum</taxon>
    </lineage>
</organism>
<dbReference type="PANTHER" id="PTHR40705:SF2">
    <property type="entry name" value="DUF1743 DOMAIN-CONTAINING PROTEIN"/>
    <property type="match status" value="1"/>
</dbReference>
<protein>
    <submittedName>
        <fullName evidence="1">tRNA(Ile2) 2-agmatinylcytidine synthetase</fullName>
    </submittedName>
</protein>
<sequence>MTTNRFEKLFISLDDTDNLESLGTGHLAAAFARCIEKYGWGTTTFISRHQLYVHDDIPYTSHNSAMCFTAELNLAHHQALVEAGADFLLKESAPGSDPGFCVAPLSKIDGSHQLLRYSRRAKEEVLTKSEAYALAASLGIHLSEHGGTGQGVVGALAAVGLRLGGNDGRIKGKHLEGMAGKCLTVDEICQRSAVDAVWTMDYRPLKENEKVLLGEKVKSVLLQHQSVLLVVPGEDFDMTGARIDTPWVTCPRHLLQKY</sequence>
<reference evidence="1" key="1">
    <citation type="submission" date="2017-05" db="EMBL/GenBank/DDBJ databases">
        <authorList>
            <person name="Varghese N."/>
            <person name="Submissions S."/>
        </authorList>
    </citation>
    <scope>NUCLEOTIDE SEQUENCE</scope>
    <source>
        <strain evidence="1">Su22</strain>
    </source>
</reference>
<dbReference type="PANTHER" id="PTHR40705">
    <property type="entry name" value="TRNA(ILE2) 2-AGMATINYLCYTIDINE SYNTHETASE TIAS"/>
    <property type="match status" value="1"/>
</dbReference>